<gene>
    <name evidence="2" type="ORF">BDV38DRAFT_247427</name>
</gene>
<dbReference type="GeneID" id="43638871"/>
<dbReference type="RefSeq" id="XP_031913253.1">
    <property type="nucleotide sequence ID" value="XM_032054661.1"/>
</dbReference>
<name>A0A5N6STW5_ASPPS</name>
<proteinExistence type="predicted"/>
<evidence type="ECO:0000313" key="2">
    <source>
        <dbReference type="EMBL" id="KAE8137190.1"/>
    </source>
</evidence>
<evidence type="ECO:0000256" key="1">
    <source>
        <dbReference type="SAM" id="Phobius"/>
    </source>
</evidence>
<sequence length="56" mass="6721">MGISYSWLETSFYFFPPFFPFPFLPHLFFFLFLLFPLTITVVVSKSNYISTLYVYS</sequence>
<dbReference type="AlphaFoldDB" id="A0A5N6STW5"/>
<keyword evidence="1" id="KW-0472">Membrane</keyword>
<feature type="transmembrane region" description="Helical" evidence="1">
    <location>
        <begin position="23"/>
        <end position="43"/>
    </location>
</feature>
<keyword evidence="1" id="KW-0812">Transmembrane</keyword>
<evidence type="ECO:0000313" key="3">
    <source>
        <dbReference type="Proteomes" id="UP000325672"/>
    </source>
</evidence>
<dbReference type="EMBL" id="ML743579">
    <property type="protein sequence ID" value="KAE8137190.1"/>
    <property type="molecule type" value="Genomic_DNA"/>
</dbReference>
<organism evidence="2 3">
    <name type="scientific">Aspergillus pseudotamarii</name>
    <dbReference type="NCBI Taxonomy" id="132259"/>
    <lineage>
        <taxon>Eukaryota</taxon>
        <taxon>Fungi</taxon>
        <taxon>Dikarya</taxon>
        <taxon>Ascomycota</taxon>
        <taxon>Pezizomycotina</taxon>
        <taxon>Eurotiomycetes</taxon>
        <taxon>Eurotiomycetidae</taxon>
        <taxon>Eurotiales</taxon>
        <taxon>Aspergillaceae</taxon>
        <taxon>Aspergillus</taxon>
        <taxon>Aspergillus subgen. Circumdati</taxon>
    </lineage>
</organism>
<keyword evidence="3" id="KW-1185">Reference proteome</keyword>
<reference evidence="2 3" key="1">
    <citation type="submission" date="2019-04" db="EMBL/GenBank/DDBJ databases">
        <title>Friends and foes A comparative genomics study of 23 Aspergillus species from section Flavi.</title>
        <authorList>
            <consortium name="DOE Joint Genome Institute"/>
            <person name="Kjaerbolling I."/>
            <person name="Vesth T."/>
            <person name="Frisvad J.C."/>
            <person name="Nybo J.L."/>
            <person name="Theobald S."/>
            <person name="Kildgaard S."/>
            <person name="Isbrandt T."/>
            <person name="Kuo A."/>
            <person name="Sato A."/>
            <person name="Lyhne E.K."/>
            <person name="Kogle M.E."/>
            <person name="Wiebenga A."/>
            <person name="Kun R.S."/>
            <person name="Lubbers R.J."/>
            <person name="Makela M.R."/>
            <person name="Barry K."/>
            <person name="Chovatia M."/>
            <person name="Clum A."/>
            <person name="Daum C."/>
            <person name="Haridas S."/>
            <person name="He G."/>
            <person name="LaButti K."/>
            <person name="Lipzen A."/>
            <person name="Mondo S."/>
            <person name="Riley R."/>
            <person name="Salamov A."/>
            <person name="Simmons B.A."/>
            <person name="Magnuson J.K."/>
            <person name="Henrissat B."/>
            <person name="Mortensen U.H."/>
            <person name="Larsen T.O."/>
            <person name="Devries R.P."/>
            <person name="Grigoriev I.V."/>
            <person name="Machida M."/>
            <person name="Baker S.E."/>
            <person name="Andersen M.R."/>
        </authorList>
    </citation>
    <scope>NUCLEOTIDE SEQUENCE [LARGE SCALE GENOMIC DNA]</scope>
    <source>
        <strain evidence="2 3">CBS 117625</strain>
    </source>
</reference>
<protein>
    <submittedName>
        <fullName evidence="2">Uncharacterized protein</fullName>
    </submittedName>
</protein>
<dbReference type="Proteomes" id="UP000325672">
    <property type="component" value="Unassembled WGS sequence"/>
</dbReference>
<accession>A0A5N6STW5</accession>
<keyword evidence="1" id="KW-1133">Transmembrane helix</keyword>